<gene>
    <name evidence="2" type="ORF">ADUPG1_009744</name>
</gene>
<accession>A0ABQ5KZF9</accession>
<dbReference type="EMBL" id="BQXS01011317">
    <property type="protein sequence ID" value="GKT36849.1"/>
    <property type="molecule type" value="Genomic_DNA"/>
</dbReference>
<evidence type="ECO:0000313" key="2">
    <source>
        <dbReference type="EMBL" id="GKT36849.1"/>
    </source>
</evidence>
<organism evidence="2 3">
    <name type="scientific">Aduncisulcus paluster</name>
    <dbReference type="NCBI Taxonomy" id="2918883"/>
    <lineage>
        <taxon>Eukaryota</taxon>
        <taxon>Metamonada</taxon>
        <taxon>Carpediemonas-like organisms</taxon>
        <taxon>Aduncisulcus</taxon>
    </lineage>
</organism>
<sequence>MNLSALDGKHHRTDAEESKIREARYAEERKAAEARAKALKAQLAATFIQPFTIPAKITLNGRIWEWHVSPDTQGVSAHNVVGQISCITKRTGDVIPDFQFAPNRSGSRIGFFPVAVNNPVLTFDEKAVHIEVGYDQTLTEHKSPHGLPGLGLKLEDGMPSVSEGTVPPHVMYLVGNWDCIAGKIEEARAAWERKRAEKMEKYAILCDDCSFGSRADNCIACGNWVGGQGAQAYRCDDCRFGSKKDTCTKCGKTCFGRFKPAKLCSKCEYEYRQKCVKCKRTVWGV</sequence>
<keyword evidence="3" id="KW-1185">Reference proteome</keyword>
<feature type="coiled-coil region" evidence="1">
    <location>
        <begin position="15"/>
        <end position="42"/>
    </location>
</feature>
<name>A0ABQ5KZF9_9EUKA</name>
<protein>
    <submittedName>
        <fullName evidence="2">Uncharacterized protein</fullName>
    </submittedName>
</protein>
<comment type="caution">
    <text evidence="2">The sequence shown here is derived from an EMBL/GenBank/DDBJ whole genome shotgun (WGS) entry which is preliminary data.</text>
</comment>
<reference evidence="2" key="1">
    <citation type="submission" date="2022-03" db="EMBL/GenBank/DDBJ databases">
        <title>Draft genome sequence of Aduncisulcus paluster, a free-living microaerophilic Fornicata.</title>
        <authorList>
            <person name="Yuyama I."/>
            <person name="Kume K."/>
            <person name="Tamura T."/>
            <person name="Inagaki Y."/>
            <person name="Hashimoto T."/>
        </authorList>
    </citation>
    <scope>NUCLEOTIDE SEQUENCE</scope>
    <source>
        <strain evidence="2">NY0171</strain>
    </source>
</reference>
<evidence type="ECO:0000256" key="1">
    <source>
        <dbReference type="SAM" id="Coils"/>
    </source>
</evidence>
<dbReference type="Proteomes" id="UP001057375">
    <property type="component" value="Unassembled WGS sequence"/>
</dbReference>
<proteinExistence type="predicted"/>
<evidence type="ECO:0000313" key="3">
    <source>
        <dbReference type="Proteomes" id="UP001057375"/>
    </source>
</evidence>
<keyword evidence="1" id="KW-0175">Coiled coil</keyword>